<dbReference type="InterPro" id="IPR017896">
    <property type="entry name" value="4Fe4S_Fe-S-bd"/>
</dbReference>
<organism evidence="8 9">
    <name type="scientific">Arcobacter roscoffensis</name>
    <dbReference type="NCBI Taxonomy" id="2961520"/>
    <lineage>
        <taxon>Bacteria</taxon>
        <taxon>Pseudomonadati</taxon>
        <taxon>Campylobacterota</taxon>
        <taxon>Epsilonproteobacteria</taxon>
        <taxon>Campylobacterales</taxon>
        <taxon>Arcobacteraceae</taxon>
        <taxon>Arcobacter</taxon>
    </lineage>
</organism>
<dbReference type="PROSITE" id="PS00198">
    <property type="entry name" value="4FE4S_FER_1"/>
    <property type="match status" value="1"/>
</dbReference>
<evidence type="ECO:0000256" key="3">
    <source>
        <dbReference type="ARBA" id="ARBA00022723"/>
    </source>
</evidence>
<keyword evidence="9" id="KW-1185">Reference proteome</keyword>
<keyword evidence="3" id="KW-0479">Metal-binding</keyword>
<evidence type="ECO:0000256" key="1">
    <source>
        <dbReference type="ARBA" id="ARBA00001966"/>
    </source>
</evidence>
<keyword evidence="5" id="KW-0408">Iron</keyword>
<dbReference type="PANTHER" id="PTHR43724">
    <property type="entry name" value="PYRUVATE SYNTHASE SUBUNIT PORD"/>
    <property type="match status" value="1"/>
</dbReference>
<reference evidence="8" key="1">
    <citation type="submission" date="2022-07" db="EMBL/GenBank/DDBJ databases">
        <title>Arcobacter roscoffensis sp. nov., a marine bacterium isolated from coastal seawater collected from Roscoff, France.</title>
        <authorList>
            <person name="Pascual J."/>
            <person name="Lepeaux C."/>
            <person name="Methner A."/>
            <person name="Overmann J."/>
        </authorList>
    </citation>
    <scope>NUCLEOTIDE SEQUENCE</scope>
    <source>
        <strain evidence="8">ARW1-2F2</strain>
    </source>
</reference>
<dbReference type="InterPro" id="IPR011898">
    <property type="entry name" value="PorD_KorD"/>
</dbReference>
<keyword evidence="2" id="KW-0004">4Fe-4S</keyword>
<proteinExistence type="predicted"/>
<evidence type="ECO:0000256" key="6">
    <source>
        <dbReference type="ARBA" id="ARBA00023014"/>
    </source>
</evidence>
<evidence type="ECO:0000256" key="5">
    <source>
        <dbReference type="ARBA" id="ARBA00023004"/>
    </source>
</evidence>
<feature type="domain" description="4Fe-4S ferredoxin-type" evidence="7">
    <location>
        <begin position="56"/>
        <end position="84"/>
    </location>
</feature>
<evidence type="ECO:0000256" key="2">
    <source>
        <dbReference type="ARBA" id="ARBA00022485"/>
    </source>
</evidence>
<dbReference type="SUPFAM" id="SSF54862">
    <property type="entry name" value="4Fe-4S ferredoxins"/>
    <property type="match status" value="1"/>
</dbReference>
<evidence type="ECO:0000256" key="4">
    <source>
        <dbReference type="ARBA" id="ARBA00022737"/>
    </source>
</evidence>
<keyword evidence="4" id="KW-0677">Repeat</keyword>
<dbReference type="PROSITE" id="PS51379">
    <property type="entry name" value="4FE4S_FER_2"/>
    <property type="match status" value="2"/>
</dbReference>
<evidence type="ECO:0000259" key="7">
    <source>
        <dbReference type="PROSITE" id="PS51379"/>
    </source>
</evidence>
<dbReference type="RefSeq" id="WP_254576907.1">
    <property type="nucleotide sequence ID" value="NZ_CP100595.1"/>
</dbReference>
<dbReference type="Proteomes" id="UP001060012">
    <property type="component" value="Chromosome"/>
</dbReference>
<dbReference type="InterPro" id="IPR017900">
    <property type="entry name" value="4Fe4S_Fe_S_CS"/>
</dbReference>
<dbReference type="Pfam" id="PF14697">
    <property type="entry name" value="Fer4_21"/>
    <property type="match status" value="1"/>
</dbReference>
<dbReference type="EMBL" id="CP100595">
    <property type="protein sequence ID" value="UTJ06728.1"/>
    <property type="molecule type" value="Genomic_DNA"/>
</dbReference>
<evidence type="ECO:0000313" key="9">
    <source>
        <dbReference type="Proteomes" id="UP001060012"/>
    </source>
</evidence>
<dbReference type="NCBIfam" id="NF007204">
    <property type="entry name" value="PRK09625.1"/>
    <property type="match status" value="1"/>
</dbReference>
<sequence>MSKPINEMGWDELVPGAALYTFEGDVDYNIADIQPEERNYSETSSKSMSVGDWRVIKPVWNSETCIDCQNCWVFCPDTSIIARNKEMKGVDYEHCKGCGLCVSVCPTNPKSLLMFEEYETVESALSKWPEKKKRGEK</sequence>
<evidence type="ECO:0000313" key="8">
    <source>
        <dbReference type="EMBL" id="UTJ06728.1"/>
    </source>
</evidence>
<dbReference type="Gene3D" id="3.30.70.20">
    <property type="match status" value="1"/>
</dbReference>
<dbReference type="PANTHER" id="PTHR43724:SF1">
    <property type="entry name" value="PYRUVATE SYNTHASE SUBUNIT PORD"/>
    <property type="match status" value="1"/>
</dbReference>
<keyword evidence="6" id="KW-0411">Iron-sulfur</keyword>
<dbReference type="NCBIfam" id="TIGR02179">
    <property type="entry name" value="PorD_KorD"/>
    <property type="match status" value="1"/>
</dbReference>
<accession>A0ABY5E7N8</accession>
<name>A0ABY5E7N8_9BACT</name>
<comment type="cofactor">
    <cofactor evidence="1">
        <name>[4Fe-4S] cluster</name>
        <dbReference type="ChEBI" id="CHEBI:49883"/>
    </cofactor>
</comment>
<feature type="domain" description="4Fe-4S ferredoxin-type" evidence="7">
    <location>
        <begin position="85"/>
        <end position="117"/>
    </location>
</feature>
<protein>
    <submittedName>
        <fullName evidence="8">4Fe-4S binding protein</fullName>
    </submittedName>
</protein>
<gene>
    <name evidence="8" type="ORF">NJU99_01135</name>
</gene>